<sequence length="606" mass="68107">RKLISADDDDPVPYKTGRLSLSRFSYAFQVNPGQKIIRLHFNPALYKGFERFMDLFDVEAGPFTLLSNFSASLTANVLSVNSFVKDESIQTYAFVNGVEIVSVPLSLSFFQERDTGVQVVGKSLVYVDNRTALELIRRVNTKQDNRDMFGMWETVTKRKANKIYNTTWRISVDVGFRYLVRLHFSELGFKLAEIGGVDFTVLINEMIADTNIDMVGENDSKNSIAWYRDYVVMMDVHNEEGKRDLVICLRSSDEFIDGFEIMKLSNPYNSFASPNPLPCSRDSSYRTRQNLHRVISRGNMIATAAITLIVAVNIIVYTLRLIWDGSGTEEENNPSARAKRTCRRFSLAEIRLATRNFSDGLVIGRGGFGKVYKGLIDNSQVTVAVKRQKSNSKQGAHEFLTEIETLTELRHVNLVALIGYCNEHGEMILVYEYMAYGTLGDHLYKLARKGHDCPSLTWKQRLAICIGAGRGLDYLHTGHSLVHRDVKASNILLDESFVAKVSDFGLAKNLSRSESLQSHVSTKVKGTFGYLDPNYFTTGKLTRKSDTYAFGVVLLEVLCGRAAVDSTRVAENERILTKWARENISNGNANQIIASNLRSEIAETIA</sequence>
<evidence type="ECO:0000256" key="7">
    <source>
        <dbReference type="SAM" id="Phobius"/>
    </source>
</evidence>
<reference evidence="9 10" key="1">
    <citation type="journal article" date="2013" name="Proc. Natl. Acad. Sci. U.S.A.">
        <title>Fine-scale variation in meiotic recombination in Mimulus inferred from population shotgun sequencing.</title>
        <authorList>
            <person name="Hellsten U."/>
            <person name="Wright K.M."/>
            <person name="Jenkins J."/>
            <person name="Shu S."/>
            <person name="Yuan Y."/>
            <person name="Wessler S.R."/>
            <person name="Schmutz J."/>
            <person name="Willis J.H."/>
            <person name="Rokhsar D.S."/>
        </authorList>
    </citation>
    <scope>NUCLEOTIDE SEQUENCE [LARGE SCALE GENOMIC DNA]</scope>
    <source>
        <strain evidence="10">cv. DUN x IM62</strain>
    </source>
</reference>
<evidence type="ECO:0000256" key="3">
    <source>
        <dbReference type="ARBA" id="ARBA00022741"/>
    </source>
</evidence>
<keyword evidence="5 6" id="KW-0067">ATP-binding</keyword>
<feature type="domain" description="Protein kinase" evidence="8">
    <location>
        <begin position="357"/>
        <end position="606"/>
    </location>
</feature>
<dbReference type="GO" id="GO:0004674">
    <property type="term" value="F:protein serine/threonine kinase activity"/>
    <property type="evidence" value="ECO:0007669"/>
    <property type="project" value="UniProtKB-KW"/>
</dbReference>
<dbReference type="Gene3D" id="3.30.200.20">
    <property type="entry name" value="Phosphorylase Kinase, domain 1"/>
    <property type="match status" value="1"/>
</dbReference>
<evidence type="ECO:0000259" key="8">
    <source>
        <dbReference type="PROSITE" id="PS50011"/>
    </source>
</evidence>
<protein>
    <recommendedName>
        <fullName evidence="8">Protein kinase domain-containing protein</fullName>
    </recommendedName>
</protein>
<feature type="non-terminal residue" evidence="9">
    <location>
        <position position="1"/>
    </location>
</feature>
<dbReference type="PANTHER" id="PTHR47989:SF62">
    <property type="entry name" value="OS05G0423500 PROTEIN"/>
    <property type="match status" value="1"/>
</dbReference>
<keyword evidence="1" id="KW-0723">Serine/threonine-protein kinase</keyword>
<keyword evidence="7" id="KW-0812">Transmembrane</keyword>
<dbReference type="PROSITE" id="PS00108">
    <property type="entry name" value="PROTEIN_KINASE_ST"/>
    <property type="match status" value="1"/>
</dbReference>
<feature type="transmembrane region" description="Helical" evidence="7">
    <location>
        <begin position="301"/>
        <end position="323"/>
    </location>
</feature>
<accession>A0A022Q6S5</accession>
<keyword evidence="3 6" id="KW-0547">Nucleotide-binding</keyword>
<keyword evidence="7" id="KW-1133">Transmembrane helix</keyword>
<evidence type="ECO:0000256" key="2">
    <source>
        <dbReference type="ARBA" id="ARBA00022679"/>
    </source>
</evidence>
<dbReference type="GO" id="GO:0005886">
    <property type="term" value="C:plasma membrane"/>
    <property type="evidence" value="ECO:0000318"/>
    <property type="project" value="GO_Central"/>
</dbReference>
<dbReference type="InterPro" id="IPR001245">
    <property type="entry name" value="Ser-Thr/Tyr_kinase_cat_dom"/>
</dbReference>
<evidence type="ECO:0000256" key="1">
    <source>
        <dbReference type="ARBA" id="ARBA00022527"/>
    </source>
</evidence>
<evidence type="ECO:0000313" key="9">
    <source>
        <dbReference type="EMBL" id="EYU22225.1"/>
    </source>
</evidence>
<dbReference type="Gene3D" id="1.10.510.10">
    <property type="entry name" value="Transferase(Phosphotransferase) domain 1"/>
    <property type="match status" value="1"/>
</dbReference>
<dbReference type="GO" id="GO:0004672">
    <property type="term" value="F:protein kinase activity"/>
    <property type="evidence" value="ECO:0000318"/>
    <property type="project" value="GO_Central"/>
</dbReference>
<name>A0A022Q6S5_ERYGU</name>
<dbReference type="SUPFAM" id="SSF56112">
    <property type="entry name" value="Protein kinase-like (PK-like)"/>
    <property type="match status" value="1"/>
</dbReference>
<dbReference type="Pfam" id="PF07714">
    <property type="entry name" value="PK_Tyr_Ser-Thr"/>
    <property type="match status" value="1"/>
</dbReference>
<dbReference type="Gene3D" id="2.60.120.430">
    <property type="entry name" value="Galactose-binding lectin"/>
    <property type="match status" value="2"/>
</dbReference>
<evidence type="ECO:0000256" key="4">
    <source>
        <dbReference type="ARBA" id="ARBA00022777"/>
    </source>
</evidence>
<evidence type="ECO:0000313" key="10">
    <source>
        <dbReference type="Proteomes" id="UP000030748"/>
    </source>
</evidence>
<dbReference type="InterPro" id="IPR000719">
    <property type="entry name" value="Prot_kinase_dom"/>
</dbReference>
<evidence type="ECO:0000256" key="6">
    <source>
        <dbReference type="PROSITE-ProRule" id="PRU10141"/>
    </source>
</evidence>
<dbReference type="AlphaFoldDB" id="A0A022Q6S5"/>
<evidence type="ECO:0000256" key="5">
    <source>
        <dbReference type="ARBA" id="ARBA00022840"/>
    </source>
</evidence>
<dbReference type="PANTHER" id="PTHR47989">
    <property type="entry name" value="OS01G0750732 PROTEIN"/>
    <property type="match status" value="1"/>
</dbReference>
<organism evidence="9 10">
    <name type="scientific">Erythranthe guttata</name>
    <name type="common">Yellow monkey flower</name>
    <name type="synonym">Mimulus guttatus</name>
    <dbReference type="NCBI Taxonomy" id="4155"/>
    <lineage>
        <taxon>Eukaryota</taxon>
        <taxon>Viridiplantae</taxon>
        <taxon>Streptophyta</taxon>
        <taxon>Embryophyta</taxon>
        <taxon>Tracheophyta</taxon>
        <taxon>Spermatophyta</taxon>
        <taxon>Magnoliopsida</taxon>
        <taxon>eudicotyledons</taxon>
        <taxon>Gunneridae</taxon>
        <taxon>Pentapetalae</taxon>
        <taxon>asterids</taxon>
        <taxon>lamiids</taxon>
        <taxon>Lamiales</taxon>
        <taxon>Phrymaceae</taxon>
        <taxon>Erythranthe</taxon>
    </lineage>
</organism>
<dbReference type="PROSITE" id="PS50011">
    <property type="entry name" value="PROTEIN_KINASE_DOM"/>
    <property type="match status" value="1"/>
</dbReference>
<dbReference type="STRING" id="4155.A0A022Q6S5"/>
<dbReference type="SMART" id="SM00220">
    <property type="entry name" value="S_TKc"/>
    <property type="match status" value="1"/>
</dbReference>
<dbReference type="Proteomes" id="UP000030748">
    <property type="component" value="Unassembled WGS sequence"/>
</dbReference>
<dbReference type="PROSITE" id="PS00107">
    <property type="entry name" value="PROTEIN_KINASE_ATP"/>
    <property type="match status" value="1"/>
</dbReference>
<dbReference type="InterPro" id="IPR008271">
    <property type="entry name" value="Ser/Thr_kinase_AS"/>
</dbReference>
<dbReference type="GO" id="GO:0005524">
    <property type="term" value="F:ATP binding"/>
    <property type="evidence" value="ECO:0007669"/>
    <property type="project" value="UniProtKB-UniRule"/>
</dbReference>
<dbReference type="EMBL" id="KI632211">
    <property type="protein sequence ID" value="EYU22225.1"/>
    <property type="molecule type" value="Genomic_DNA"/>
</dbReference>
<dbReference type="InterPro" id="IPR011009">
    <property type="entry name" value="Kinase-like_dom_sf"/>
</dbReference>
<keyword evidence="2" id="KW-0808">Transferase</keyword>
<gene>
    <name evidence="9" type="ORF">MIMGU_mgv1a017857mg</name>
</gene>
<keyword evidence="4" id="KW-0418">Kinase</keyword>
<dbReference type="InterPro" id="IPR017441">
    <property type="entry name" value="Protein_kinase_ATP_BS"/>
</dbReference>
<keyword evidence="10" id="KW-1185">Reference proteome</keyword>
<keyword evidence="7" id="KW-0472">Membrane</keyword>
<dbReference type="FunFam" id="3.30.200.20:FF:000039">
    <property type="entry name" value="receptor-like protein kinase FERONIA"/>
    <property type="match status" value="1"/>
</dbReference>
<proteinExistence type="predicted"/>
<feature type="binding site" evidence="6">
    <location>
        <position position="386"/>
    </location>
    <ligand>
        <name>ATP</name>
        <dbReference type="ChEBI" id="CHEBI:30616"/>
    </ligand>
</feature>